<keyword evidence="3" id="KW-0324">Glycolysis</keyword>
<name>A0A0C4YQ37_9BURK</name>
<dbReference type="CDD" id="cd05013">
    <property type="entry name" value="SIS_RpiR"/>
    <property type="match status" value="1"/>
</dbReference>
<organism evidence="6 7">
    <name type="scientific">Cupriavidus basilensis</name>
    <dbReference type="NCBI Taxonomy" id="68895"/>
    <lineage>
        <taxon>Bacteria</taxon>
        <taxon>Pseudomonadati</taxon>
        <taxon>Pseudomonadota</taxon>
        <taxon>Betaproteobacteria</taxon>
        <taxon>Burkholderiales</taxon>
        <taxon>Burkholderiaceae</taxon>
        <taxon>Cupriavidus</taxon>
    </lineage>
</organism>
<dbReference type="EMBL" id="CP010537">
    <property type="protein sequence ID" value="AJG22696.1"/>
    <property type="molecule type" value="Genomic_DNA"/>
</dbReference>
<keyword evidence="2" id="KW-0238">DNA-binding</keyword>
<dbReference type="STRING" id="68895.RR42_s1107"/>
<dbReference type="InterPro" id="IPR009057">
    <property type="entry name" value="Homeodomain-like_sf"/>
</dbReference>
<evidence type="ECO:0000259" key="5">
    <source>
        <dbReference type="PROSITE" id="PS51071"/>
    </source>
</evidence>
<evidence type="ECO:0000256" key="4">
    <source>
        <dbReference type="ARBA" id="ARBA00023163"/>
    </source>
</evidence>
<dbReference type="GO" id="GO:0097367">
    <property type="term" value="F:carbohydrate derivative binding"/>
    <property type="evidence" value="ECO:0007669"/>
    <property type="project" value="InterPro"/>
</dbReference>
<keyword evidence="4" id="KW-0804">Transcription</keyword>
<accession>A0A0C4YQ37</accession>
<dbReference type="InterPro" id="IPR035472">
    <property type="entry name" value="RpiR-like_SIS"/>
</dbReference>
<dbReference type="KEGG" id="cbw:RR42_s1107"/>
<evidence type="ECO:0000256" key="3">
    <source>
        <dbReference type="ARBA" id="ARBA00023152"/>
    </source>
</evidence>
<dbReference type="InterPro" id="IPR047640">
    <property type="entry name" value="RpiR-like"/>
</dbReference>
<evidence type="ECO:0000313" key="7">
    <source>
        <dbReference type="Proteomes" id="UP000031843"/>
    </source>
</evidence>
<dbReference type="GO" id="GO:0006096">
    <property type="term" value="P:glycolytic process"/>
    <property type="evidence" value="ECO:0007669"/>
    <property type="project" value="UniProtKB-KW"/>
</dbReference>
<dbReference type="Pfam" id="PF01380">
    <property type="entry name" value="SIS"/>
    <property type="match status" value="1"/>
</dbReference>
<sequence>MLADQAAGFTTSELKVVETLLASYPSAALTSISNLAGQAGVSDPTVYRLVVKLGFDGYPSFQRALLAEVDEAMNSPLSRLGARCDTALGEDFQKGSLTSLAMSVERVAQHASQEDFNTAVELLGNARSAVFCTGGRSSLFLASRLASHLTHIRPKVRLVEPALERANEVLVDIGPNDALVVFDYRRYQKSVIDFAAAAHRQGARIILFTDEWKSPVASFATATLSSFVQTGSPFDTKVPALAQCETLIAALIARFPEEAKRRLEAIEAVRRSATPEGASIDF</sequence>
<dbReference type="GO" id="GO:0003677">
    <property type="term" value="F:DNA binding"/>
    <property type="evidence" value="ECO:0007669"/>
    <property type="project" value="UniProtKB-KW"/>
</dbReference>
<evidence type="ECO:0000313" key="6">
    <source>
        <dbReference type="EMBL" id="AJG22696.1"/>
    </source>
</evidence>
<dbReference type="SUPFAM" id="SSF53697">
    <property type="entry name" value="SIS domain"/>
    <property type="match status" value="1"/>
</dbReference>
<dbReference type="Proteomes" id="UP000031843">
    <property type="component" value="Chromosome secondary"/>
</dbReference>
<protein>
    <submittedName>
        <fullName evidence="6">Transcriptional regulator, RpiR family</fullName>
    </submittedName>
</protein>
<evidence type="ECO:0000256" key="2">
    <source>
        <dbReference type="ARBA" id="ARBA00023125"/>
    </source>
</evidence>
<dbReference type="Gene3D" id="1.10.10.10">
    <property type="entry name" value="Winged helix-like DNA-binding domain superfamily/Winged helix DNA-binding domain"/>
    <property type="match status" value="1"/>
</dbReference>
<dbReference type="InterPro" id="IPR001347">
    <property type="entry name" value="SIS_dom"/>
</dbReference>
<dbReference type="PANTHER" id="PTHR30514:SF18">
    <property type="entry name" value="RPIR-FAMILY TRANSCRIPTIONAL REGULATOR"/>
    <property type="match status" value="1"/>
</dbReference>
<dbReference type="InterPro" id="IPR046348">
    <property type="entry name" value="SIS_dom_sf"/>
</dbReference>
<feature type="domain" description="HTH rpiR-type" evidence="5">
    <location>
        <begin position="1"/>
        <end position="72"/>
    </location>
</feature>
<keyword evidence="7" id="KW-1185">Reference proteome</keyword>
<dbReference type="Pfam" id="PF01418">
    <property type="entry name" value="HTH_6"/>
    <property type="match status" value="1"/>
</dbReference>
<evidence type="ECO:0000256" key="1">
    <source>
        <dbReference type="ARBA" id="ARBA00023015"/>
    </source>
</evidence>
<dbReference type="InterPro" id="IPR000281">
    <property type="entry name" value="HTH_RpiR"/>
</dbReference>
<dbReference type="PROSITE" id="PS51071">
    <property type="entry name" value="HTH_RPIR"/>
    <property type="match status" value="1"/>
</dbReference>
<proteinExistence type="predicted"/>
<reference evidence="6 7" key="1">
    <citation type="journal article" date="2015" name="Genome Announc.">
        <title>Complete Genome Sequence of Cupriavidus basilensis 4G11, Isolated from the Oak Ridge Field Research Center Site.</title>
        <authorList>
            <person name="Ray J."/>
            <person name="Waters R.J."/>
            <person name="Skerker J.M."/>
            <person name="Kuehl J.V."/>
            <person name="Price M.N."/>
            <person name="Huang J."/>
            <person name="Chakraborty R."/>
            <person name="Arkin A.P."/>
            <person name="Deutschbauer A."/>
        </authorList>
    </citation>
    <scope>NUCLEOTIDE SEQUENCE [LARGE SCALE GENOMIC DNA]</scope>
    <source>
        <strain evidence="6">4G11</strain>
    </source>
</reference>
<keyword evidence="1" id="KW-0805">Transcription regulation</keyword>
<dbReference type="PANTHER" id="PTHR30514">
    <property type="entry name" value="GLUCOKINASE"/>
    <property type="match status" value="1"/>
</dbReference>
<dbReference type="Gene3D" id="3.40.50.10490">
    <property type="entry name" value="Glucose-6-phosphate isomerase like protein, domain 1"/>
    <property type="match status" value="1"/>
</dbReference>
<dbReference type="SUPFAM" id="SSF46689">
    <property type="entry name" value="Homeodomain-like"/>
    <property type="match status" value="1"/>
</dbReference>
<gene>
    <name evidence="6" type="ORF">RR42_s1107</name>
</gene>
<dbReference type="InterPro" id="IPR036388">
    <property type="entry name" value="WH-like_DNA-bd_sf"/>
</dbReference>
<dbReference type="GO" id="GO:0003700">
    <property type="term" value="F:DNA-binding transcription factor activity"/>
    <property type="evidence" value="ECO:0007669"/>
    <property type="project" value="InterPro"/>
</dbReference>
<dbReference type="AlphaFoldDB" id="A0A0C4YQ37"/>